<reference evidence="3 4" key="1">
    <citation type="submission" date="2014-06" db="EMBL/GenBank/DDBJ databases">
        <authorList>
            <consortium name="DOE Joint Genome Institute"/>
            <person name="Kuo A."/>
            <person name="Kohler A."/>
            <person name="Nagy L.G."/>
            <person name="Floudas D."/>
            <person name="Copeland A."/>
            <person name="Barry K.W."/>
            <person name="Cichocki N."/>
            <person name="Veneault-Fourrey C."/>
            <person name="LaButti K."/>
            <person name="Lindquist E.A."/>
            <person name="Lipzen A."/>
            <person name="Lundell T."/>
            <person name="Morin E."/>
            <person name="Murat C."/>
            <person name="Sun H."/>
            <person name="Tunlid A."/>
            <person name="Henrissat B."/>
            <person name="Grigoriev I.V."/>
            <person name="Hibbett D.S."/>
            <person name="Martin F."/>
            <person name="Nordberg H.P."/>
            <person name="Cantor M.N."/>
            <person name="Hua S.X."/>
        </authorList>
    </citation>
    <scope>NUCLEOTIDE SEQUENCE [LARGE SCALE GENOMIC DNA]</scope>
    <source>
        <strain evidence="3 4">ATCC 200175</strain>
    </source>
</reference>
<evidence type="ECO:0000256" key="2">
    <source>
        <dbReference type="ARBA" id="ARBA00006181"/>
    </source>
</evidence>
<dbReference type="AlphaFoldDB" id="A0A0C9SQE1"/>
<comment type="similarity">
    <text evidence="2">Belongs to the eukaryotic/archaeal RNase P protein component 1 family.</text>
</comment>
<dbReference type="GO" id="GO:0005634">
    <property type="term" value="C:nucleus"/>
    <property type="evidence" value="ECO:0007669"/>
    <property type="project" value="UniProtKB-SubCell"/>
</dbReference>
<dbReference type="SUPFAM" id="SSF101744">
    <property type="entry name" value="Rof/RNase P subunit-like"/>
    <property type="match status" value="1"/>
</dbReference>
<dbReference type="GO" id="GO:0000172">
    <property type="term" value="C:ribonuclease MRP complex"/>
    <property type="evidence" value="ECO:0007669"/>
    <property type="project" value="InterPro"/>
</dbReference>
<dbReference type="GO" id="GO:0033204">
    <property type="term" value="F:ribonuclease P RNA binding"/>
    <property type="evidence" value="ECO:0007669"/>
    <property type="project" value="InterPro"/>
</dbReference>
<keyword evidence="4" id="KW-1185">Reference proteome</keyword>
<organism evidence="3 4">
    <name type="scientific">Paxillus involutus ATCC 200175</name>
    <dbReference type="NCBI Taxonomy" id="664439"/>
    <lineage>
        <taxon>Eukaryota</taxon>
        <taxon>Fungi</taxon>
        <taxon>Dikarya</taxon>
        <taxon>Basidiomycota</taxon>
        <taxon>Agaricomycotina</taxon>
        <taxon>Agaricomycetes</taxon>
        <taxon>Agaricomycetidae</taxon>
        <taxon>Boletales</taxon>
        <taxon>Paxilineae</taxon>
        <taxon>Paxillaceae</taxon>
        <taxon>Paxillus</taxon>
    </lineage>
</organism>
<sequence>MPSSLSLIYHTGKNASHLTFLRQRRNACLVGLSGIVIRETGNAFKIVTRKDHIKFVPKQNSVFALAIPLYSTLSPSTSKWESAQA</sequence>
<evidence type="ECO:0000313" key="3">
    <source>
        <dbReference type="EMBL" id="KIJ09564.1"/>
    </source>
</evidence>
<evidence type="ECO:0000313" key="4">
    <source>
        <dbReference type="Proteomes" id="UP000053647"/>
    </source>
</evidence>
<dbReference type="PANTHER" id="PTHR13348">
    <property type="entry name" value="RIBONUCLEASE P SUBUNIT P29"/>
    <property type="match status" value="1"/>
</dbReference>
<dbReference type="GO" id="GO:0001682">
    <property type="term" value="P:tRNA 5'-leader removal"/>
    <property type="evidence" value="ECO:0007669"/>
    <property type="project" value="InterPro"/>
</dbReference>
<protein>
    <submittedName>
        <fullName evidence="3">Unplaced genomic scaffold PAXINscaffold_129, whole genome shotgun sequence</fullName>
    </submittedName>
</protein>
<dbReference type="Gene3D" id="2.30.30.210">
    <property type="entry name" value="Ribonuclease P/MRP, subunit p29"/>
    <property type="match status" value="1"/>
</dbReference>
<evidence type="ECO:0000256" key="1">
    <source>
        <dbReference type="ARBA" id="ARBA00004123"/>
    </source>
</evidence>
<dbReference type="InterPro" id="IPR002730">
    <property type="entry name" value="Rpp29/RNP1"/>
</dbReference>
<comment type="subcellular location">
    <subcellularLocation>
        <location evidence="1">Nucleus</location>
    </subcellularLocation>
</comment>
<dbReference type="EMBL" id="KN819451">
    <property type="protein sequence ID" value="KIJ09564.1"/>
    <property type="molecule type" value="Genomic_DNA"/>
</dbReference>
<dbReference type="GO" id="GO:0030677">
    <property type="term" value="C:ribonuclease P complex"/>
    <property type="evidence" value="ECO:0007669"/>
    <property type="project" value="InterPro"/>
</dbReference>
<dbReference type="Pfam" id="PF01868">
    <property type="entry name" value="RNase_P-MRP_p29"/>
    <property type="match status" value="1"/>
</dbReference>
<dbReference type="InterPro" id="IPR023534">
    <property type="entry name" value="Rof/RNase_P-like"/>
</dbReference>
<name>A0A0C9SQE1_PAXIN</name>
<dbReference type="Proteomes" id="UP000053647">
    <property type="component" value="Unassembled WGS sequence"/>
</dbReference>
<reference evidence="4" key="2">
    <citation type="submission" date="2015-01" db="EMBL/GenBank/DDBJ databases">
        <title>Evolutionary Origins and Diversification of the Mycorrhizal Mutualists.</title>
        <authorList>
            <consortium name="DOE Joint Genome Institute"/>
            <consortium name="Mycorrhizal Genomics Consortium"/>
            <person name="Kohler A."/>
            <person name="Kuo A."/>
            <person name="Nagy L.G."/>
            <person name="Floudas D."/>
            <person name="Copeland A."/>
            <person name="Barry K.W."/>
            <person name="Cichocki N."/>
            <person name="Veneault-Fourrey C."/>
            <person name="LaButti K."/>
            <person name="Lindquist E.A."/>
            <person name="Lipzen A."/>
            <person name="Lundell T."/>
            <person name="Morin E."/>
            <person name="Murat C."/>
            <person name="Riley R."/>
            <person name="Ohm R."/>
            <person name="Sun H."/>
            <person name="Tunlid A."/>
            <person name="Henrissat B."/>
            <person name="Grigoriev I.V."/>
            <person name="Hibbett D.S."/>
            <person name="Martin F."/>
        </authorList>
    </citation>
    <scope>NUCLEOTIDE SEQUENCE [LARGE SCALE GENOMIC DNA]</scope>
    <source>
        <strain evidence="4">ATCC 200175</strain>
    </source>
</reference>
<dbReference type="GO" id="GO:0006364">
    <property type="term" value="P:rRNA processing"/>
    <property type="evidence" value="ECO:0007669"/>
    <property type="project" value="TreeGrafter"/>
</dbReference>
<dbReference type="OrthoDB" id="2691902at2759"/>
<dbReference type="InterPro" id="IPR016848">
    <property type="entry name" value="RNase_P/MRP_Rpp29-subunit"/>
</dbReference>
<gene>
    <name evidence="3" type="ORF">PAXINDRAFT_17351</name>
</gene>
<accession>A0A0C9SQE1</accession>
<dbReference type="InterPro" id="IPR036980">
    <property type="entry name" value="RNase_P/MRP_Rpp29_sf"/>
</dbReference>
<dbReference type="PANTHER" id="PTHR13348:SF0">
    <property type="entry name" value="RIBONUCLEASE P PROTEIN SUBUNIT P29"/>
    <property type="match status" value="1"/>
</dbReference>
<dbReference type="HOGENOM" id="CLU_2513273_0_0_1"/>
<proteinExistence type="inferred from homology"/>